<comment type="caution">
    <text evidence="4">The sequence shown here is derived from an EMBL/GenBank/DDBJ whole genome shotgun (WGS) entry which is preliminary data.</text>
</comment>
<keyword evidence="2" id="KW-0812">Transmembrane</keyword>
<keyword evidence="2" id="KW-1133">Transmembrane helix</keyword>
<organism evidence="4 5">
    <name type="scientific">Pedobacter frigoris</name>
    <dbReference type="NCBI Taxonomy" id="2571272"/>
    <lineage>
        <taxon>Bacteria</taxon>
        <taxon>Pseudomonadati</taxon>
        <taxon>Bacteroidota</taxon>
        <taxon>Sphingobacteriia</taxon>
        <taxon>Sphingobacteriales</taxon>
        <taxon>Sphingobacteriaceae</taxon>
        <taxon>Pedobacter</taxon>
    </lineage>
</organism>
<dbReference type="PANTHER" id="PTHR30576:SF20">
    <property type="entry name" value="QUINOVOSAMINEPHOSPHOTRANSFERAE-RELATED"/>
    <property type="match status" value="1"/>
</dbReference>
<gene>
    <name evidence="4" type="ORF">FA047_19255</name>
</gene>
<feature type="transmembrane region" description="Helical" evidence="2">
    <location>
        <begin position="7"/>
        <end position="28"/>
    </location>
</feature>
<sequence>MKRLFDVFFALAGMLVLFPVFITVAFLIKAGSKGGIFYKQVRVGLNQKTFKLVKFRTMCANADQDGLLTVGDHDMRITKIGYWLRKYKIDELPQLINVLNGDMSFVGPRPEVCKYVELYNSFQKRVLTVKPGITDWASIEFIDENRLLANAEDPESFYINTIIPLKIDQNLKYIDHHSIWIDLKIISYTLKSILVR</sequence>
<dbReference type="OrthoDB" id="9808602at2"/>
<feature type="domain" description="Bacterial sugar transferase" evidence="3">
    <location>
        <begin position="2"/>
        <end position="194"/>
    </location>
</feature>
<evidence type="ECO:0000259" key="3">
    <source>
        <dbReference type="Pfam" id="PF02397"/>
    </source>
</evidence>
<proteinExistence type="inferred from homology"/>
<name>A0A4U1CCQ2_9SPHI</name>
<dbReference type="PANTHER" id="PTHR30576">
    <property type="entry name" value="COLANIC BIOSYNTHESIS UDP-GLUCOSE LIPID CARRIER TRANSFERASE"/>
    <property type="match status" value="1"/>
</dbReference>
<evidence type="ECO:0000313" key="4">
    <source>
        <dbReference type="EMBL" id="TKC03768.1"/>
    </source>
</evidence>
<protein>
    <submittedName>
        <fullName evidence="4">Sugar transferase</fullName>
    </submittedName>
</protein>
<keyword evidence="2" id="KW-0472">Membrane</keyword>
<keyword evidence="4" id="KW-0808">Transferase</keyword>
<dbReference type="AlphaFoldDB" id="A0A4U1CCQ2"/>
<dbReference type="Pfam" id="PF02397">
    <property type="entry name" value="Bac_transf"/>
    <property type="match status" value="1"/>
</dbReference>
<dbReference type="GO" id="GO:0016780">
    <property type="term" value="F:phosphotransferase activity, for other substituted phosphate groups"/>
    <property type="evidence" value="ECO:0007669"/>
    <property type="project" value="TreeGrafter"/>
</dbReference>
<evidence type="ECO:0000313" key="5">
    <source>
        <dbReference type="Proteomes" id="UP000307244"/>
    </source>
</evidence>
<dbReference type="Proteomes" id="UP000307244">
    <property type="component" value="Unassembled WGS sequence"/>
</dbReference>
<reference evidence="4 5" key="1">
    <citation type="submission" date="2019-04" db="EMBL/GenBank/DDBJ databases">
        <title>Pedobacter sp. RP-3-15 sp. nov., isolated from Arctic soil.</title>
        <authorList>
            <person name="Dahal R.H."/>
            <person name="Kim D.-U."/>
        </authorList>
    </citation>
    <scope>NUCLEOTIDE SEQUENCE [LARGE SCALE GENOMIC DNA]</scope>
    <source>
        <strain evidence="4 5">RP-3-15</strain>
    </source>
</reference>
<keyword evidence="5" id="KW-1185">Reference proteome</keyword>
<comment type="similarity">
    <text evidence="1">Belongs to the bacterial sugar transferase family.</text>
</comment>
<accession>A0A4U1CCQ2</accession>
<evidence type="ECO:0000256" key="1">
    <source>
        <dbReference type="ARBA" id="ARBA00006464"/>
    </source>
</evidence>
<dbReference type="InterPro" id="IPR003362">
    <property type="entry name" value="Bact_transf"/>
</dbReference>
<evidence type="ECO:0000256" key="2">
    <source>
        <dbReference type="SAM" id="Phobius"/>
    </source>
</evidence>
<dbReference type="EMBL" id="SWBQ01000007">
    <property type="protein sequence ID" value="TKC03768.1"/>
    <property type="molecule type" value="Genomic_DNA"/>
</dbReference>